<accession>A0A8T1VMF9</accession>
<dbReference type="Proteomes" id="UP000694044">
    <property type="component" value="Unassembled WGS sequence"/>
</dbReference>
<gene>
    <name evidence="2" type="ORF">PHYPSEUDO_006227</name>
</gene>
<feature type="compositionally biased region" description="Basic residues" evidence="1">
    <location>
        <begin position="98"/>
        <end position="109"/>
    </location>
</feature>
<dbReference type="EMBL" id="JAGDFM010000252">
    <property type="protein sequence ID" value="KAG7381300.1"/>
    <property type="molecule type" value="Genomic_DNA"/>
</dbReference>
<proteinExistence type="predicted"/>
<evidence type="ECO:0000256" key="1">
    <source>
        <dbReference type="SAM" id="MobiDB-lite"/>
    </source>
</evidence>
<dbReference type="AlphaFoldDB" id="A0A8T1VMF9"/>
<reference evidence="2" key="1">
    <citation type="submission" date="2021-02" db="EMBL/GenBank/DDBJ databases">
        <authorList>
            <person name="Palmer J.M."/>
        </authorList>
    </citation>
    <scope>NUCLEOTIDE SEQUENCE</scope>
    <source>
        <strain evidence="2">SCRP734</strain>
    </source>
</reference>
<keyword evidence="3" id="KW-1185">Reference proteome</keyword>
<evidence type="ECO:0000313" key="2">
    <source>
        <dbReference type="EMBL" id="KAG7381300.1"/>
    </source>
</evidence>
<evidence type="ECO:0000313" key="3">
    <source>
        <dbReference type="Proteomes" id="UP000694044"/>
    </source>
</evidence>
<protein>
    <submittedName>
        <fullName evidence="2">Uncharacterized protein</fullName>
    </submittedName>
</protein>
<organism evidence="2 3">
    <name type="scientific">Phytophthora pseudosyringae</name>
    <dbReference type="NCBI Taxonomy" id="221518"/>
    <lineage>
        <taxon>Eukaryota</taxon>
        <taxon>Sar</taxon>
        <taxon>Stramenopiles</taxon>
        <taxon>Oomycota</taxon>
        <taxon>Peronosporomycetes</taxon>
        <taxon>Peronosporales</taxon>
        <taxon>Peronosporaceae</taxon>
        <taxon>Phytophthora</taxon>
    </lineage>
</organism>
<sequence length="216" mass="25421">MPIVAWHWQERLESADIEGACRQQILKVPVVHRSRSLKLFSHVTDTHRIPLLQVRRSKSYSHWLREKTRANELSRAQDADDDAQDTQAEAEAAFRDWLRRKRRTGKKQKHALDTKDSVQPKPWCKPPSLHVNPKTNKGASRKAERAAVVPHLHQERSEAESLQAYEAWLARVRLEDRIRRAQRRDELNKLEQQQREKHKLTWRKKLAVCAYSTLVV</sequence>
<comment type="caution">
    <text evidence="2">The sequence shown here is derived from an EMBL/GenBank/DDBJ whole genome shotgun (WGS) entry which is preliminary data.</text>
</comment>
<feature type="region of interest" description="Disordered" evidence="1">
    <location>
        <begin position="96"/>
        <end position="141"/>
    </location>
</feature>
<dbReference type="OrthoDB" id="92805at2759"/>
<name>A0A8T1VMF9_9STRA</name>